<accession>A0A0A9Y1L0</accession>
<dbReference type="InterPro" id="IPR020846">
    <property type="entry name" value="MFS_dom"/>
</dbReference>
<keyword evidence="2" id="KW-0813">Transport</keyword>
<keyword evidence="6 7" id="KW-0472">Membrane</keyword>
<dbReference type="GO" id="GO:0016020">
    <property type="term" value="C:membrane"/>
    <property type="evidence" value="ECO:0007669"/>
    <property type="project" value="UniProtKB-SubCell"/>
</dbReference>
<protein>
    <submittedName>
        <fullName evidence="9">Putative inorganic phosphate cotransporter</fullName>
    </submittedName>
</protein>
<dbReference type="Pfam" id="PF07690">
    <property type="entry name" value="MFS_1"/>
    <property type="match status" value="1"/>
</dbReference>
<dbReference type="GO" id="GO:0006820">
    <property type="term" value="P:monoatomic anion transport"/>
    <property type="evidence" value="ECO:0007669"/>
    <property type="project" value="TreeGrafter"/>
</dbReference>
<evidence type="ECO:0000313" key="9">
    <source>
        <dbReference type="EMBL" id="JAG23410.1"/>
    </source>
</evidence>
<dbReference type="EMBL" id="GBRD01017013">
    <property type="protein sequence ID" value="JAG48814.1"/>
    <property type="molecule type" value="Transcribed_RNA"/>
</dbReference>
<dbReference type="GO" id="GO:0015293">
    <property type="term" value="F:symporter activity"/>
    <property type="evidence" value="ECO:0007669"/>
    <property type="project" value="UniProtKB-KW"/>
</dbReference>
<feature type="domain" description="Major facilitator superfamily (MFS) profile" evidence="8">
    <location>
        <begin position="15"/>
        <end position="455"/>
    </location>
</feature>
<feature type="transmembrane region" description="Helical" evidence="7">
    <location>
        <begin position="165"/>
        <end position="186"/>
    </location>
</feature>
<evidence type="ECO:0000259" key="8">
    <source>
        <dbReference type="PROSITE" id="PS50850"/>
    </source>
</evidence>
<dbReference type="InterPro" id="IPR050382">
    <property type="entry name" value="MFS_Na/Anion_cotransporter"/>
</dbReference>
<evidence type="ECO:0000256" key="4">
    <source>
        <dbReference type="ARBA" id="ARBA00022847"/>
    </source>
</evidence>
<evidence type="ECO:0000256" key="3">
    <source>
        <dbReference type="ARBA" id="ARBA00022692"/>
    </source>
</evidence>
<evidence type="ECO:0000256" key="6">
    <source>
        <dbReference type="ARBA" id="ARBA00023136"/>
    </source>
</evidence>
<dbReference type="SUPFAM" id="SSF103473">
    <property type="entry name" value="MFS general substrate transporter"/>
    <property type="match status" value="1"/>
</dbReference>
<evidence type="ECO:0000313" key="10">
    <source>
        <dbReference type="EMBL" id="JAG48814.1"/>
    </source>
</evidence>
<organism evidence="9">
    <name type="scientific">Lygus hesperus</name>
    <name type="common">Western plant bug</name>
    <dbReference type="NCBI Taxonomy" id="30085"/>
    <lineage>
        <taxon>Eukaryota</taxon>
        <taxon>Metazoa</taxon>
        <taxon>Ecdysozoa</taxon>
        <taxon>Arthropoda</taxon>
        <taxon>Hexapoda</taxon>
        <taxon>Insecta</taxon>
        <taxon>Pterygota</taxon>
        <taxon>Neoptera</taxon>
        <taxon>Paraneoptera</taxon>
        <taxon>Hemiptera</taxon>
        <taxon>Heteroptera</taxon>
        <taxon>Panheteroptera</taxon>
        <taxon>Cimicomorpha</taxon>
        <taxon>Miridae</taxon>
        <taxon>Mirini</taxon>
        <taxon>Lygus</taxon>
    </lineage>
</organism>
<gene>
    <name evidence="9" type="primary">Picot_23</name>
    <name evidence="9" type="ORF">CM83_99263</name>
</gene>
<evidence type="ECO:0000256" key="1">
    <source>
        <dbReference type="ARBA" id="ARBA00004141"/>
    </source>
</evidence>
<evidence type="ECO:0000256" key="2">
    <source>
        <dbReference type="ARBA" id="ARBA00022448"/>
    </source>
</evidence>
<keyword evidence="3 7" id="KW-0812">Transmembrane</keyword>
<dbReference type="AlphaFoldDB" id="A0A0A9Y1L0"/>
<reference evidence="9" key="2">
    <citation type="submission" date="2014-07" db="EMBL/GenBank/DDBJ databases">
        <authorList>
            <person name="Hull J."/>
        </authorList>
    </citation>
    <scope>NUCLEOTIDE SEQUENCE</scope>
</reference>
<feature type="transmembrane region" description="Helical" evidence="7">
    <location>
        <begin position="365"/>
        <end position="381"/>
    </location>
</feature>
<reference evidence="9" key="1">
    <citation type="journal article" date="2014" name="PLoS ONE">
        <title>Transcriptome-Based Identification of ABC Transporters in the Western Tarnished Plant Bug Lygus hesperus.</title>
        <authorList>
            <person name="Hull J.J."/>
            <person name="Chaney K."/>
            <person name="Geib S.M."/>
            <person name="Fabrick J.A."/>
            <person name="Brent C.S."/>
            <person name="Walsh D."/>
            <person name="Lavine L.C."/>
        </authorList>
    </citation>
    <scope>NUCLEOTIDE SEQUENCE</scope>
</reference>
<dbReference type="InterPro" id="IPR011701">
    <property type="entry name" value="MFS"/>
</dbReference>
<sequence length="481" mass="53195">MFYLVLACCPQRHFTALVCCLGLTISYLMRFSLSIAITEMAAQPEVKEDPNACPYPNRTSVEHHNRTLFPWTEMQQGIILSSFFWGYVFTPVLGGLISEAYGAKPVLGWGVACTSLATFLTPMFVHIWDWIGLIIMRILIGLSQGVVYAALHTLVAHWIPSQERGTWGTVIFTGAQVGNTISMLCTSQLLAAFKDWEIVFYLYGVLGFLWTGLFAMTAFSSPIDHPLLADSEKEVLCIYMAKVRKRKSNKGTPWKKILTSKPVIVMIIAMIGHDWGMFSLVSDIPKYMKAVLHFNIKQNGMFLAMGYMLICVVGISSGVLVDAIERHKLVTLTQNRKIMASLASIGPSFGLIGVTYSGCSTSRSMTCLLVGMAFMGFYYPSLKINTVDLSPNFAGTVGALTHSMGGLSGIIVPYVIGLLTPNGFLMEWRLVFWICFVVIMVTNAVYVAFASADLQPWNDDTEEDPLLREAEGSDSLHSLKL</sequence>
<feature type="transmembrane region" description="Helical" evidence="7">
    <location>
        <begin position="263"/>
        <end position="281"/>
    </location>
</feature>
<dbReference type="PANTHER" id="PTHR11662">
    <property type="entry name" value="SOLUTE CARRIER FAMILY 17"/>
    <property type="match status" value="1"/>
</dbReference>
<feature type="transmembrane region" description="Helical" evidence="7">
    <location>
        <begin position="340"/>
        <end position="358"/>
    </location>
</feature>
<dbReference type="Gene3D" id="1.20.1250.20">
    <property type="entry name" value="MFS general substrate transporter like domains"/>
    <property type="match status" value="2"/>
</dbReference>
<feature type="transmembrane region" description="Helical" evidence="7">
    <location>
        <begin position="78"/>
        <end position="97"/>
    </location>
</feature>
<feature type="transmembrane region" description="Helical" evidence="7">
    <location>
        <begin position="12"/>
        <end position="29"/>
    </location>
</feature>
<name>A0A0A9Y1L0_LYGHE</name>
<feature type="transmembrane region" description="Helical" evidence="7">
    <location>
        <begin position="393"/>
        <end position="418"/>
    </location>
</feature>
<dbReference type="EMBL" id="GBHO01020194">
    <property type="protein sequence ID" value="JAG23410.1"/>
    <property type="molecule type" value="Transcribed_RNA"/>
</dbReference>
<feature type="transmembrane region" description="Helical" evidence="7">
    <location>
        <begin position="109"/>
        <end position="131"/>
    </location>
</feature>
<feature type="transmembrane region" description="Helical" evidence="7">
    <location>
        <begin position="430"/>
        <end position="449"/>
    </location>
</feature>
<dbReference type="PROSITE" id="PS50850">
    <property type="entry name" value="MFS"/>
    <property type="match status" value="1"/>
</dbReference>
<comment type="subcellular location">
    <subcellularLocation>
        <location evidence="1">Membrane</location>
        <topology evidence="1">Multi-pass membrane protein</topology>
    </subcellularLocation>
</comment>
<dbReference type="PANTHER" id="PTHR11662:SF415">
    <property type="entry name" value="AT30085P-RELATED"/>
    <property type="match status" value="1"/>
</dbReference>
<feature type="transmembrane region" description="Helical" evidence="7">
    <location>
        <begin position="198"/>
        <end position="219"/>
    </location>
</feature>
<keyword evidence="4" id="KW-0769">Symport</keyword>
<proteinExistence type="predicted"/>
<reference evidence="10" key="3">
    <citation type="submission" date="2014-09" db="EMBL/GenBank/DDBJ databases">
        <authorList>
            <person name="Magalhaes I.L.F."/>
            <person name="Oliveira U."/>
            <person name="Santos F.R."/>
            <person name="Vidigal T.H.D.A."/>
            <person name="Brescovit A.D."/>
            <person name="Santos A.J."/>
        </authorList>
    </citation>
    <scope>NUCLEOTIDE SEQUENCE</scope>
</reference>
<evidence type="ECO:0000256" key="7">
    <source>
        <dbReference type="SAM" id="Phobius"/>
    </source>
</evidence>
<dbReference type="FunFam" id="1.20.1250.20:FF:000003">
    <property type="entry name" value="Solute carrier family 17 member 3"/>
    <property type="match status" value="1"/>
</dbReference>
<dbReference type="FunFam" id="1.20.1250.20:FF:000423">
    <property type="entry name" value="Putative inorganic phosphate cotransporter-like Protein"/>
    <property type="match status" value="1"/>
</dbReference>
<evidence type="ECO:0000256" key="5">
    <source>
        <dbReference type="ARBA" id="ARBA00022989"/>
    </source>
</evidence>
<dbReference type="InterPro" id="IPR036259">
    <property type="entry name" value="MFS_trans_sf"/>
</dbReference>
<keyword evidence="5 7" id="KW-1133">Transmembrane helix</keyword>
<feature type="transmembrane region" description="Helical" evidence="7">
    <location>
        <begin position="138"/>
        <end position="159"/>
    </location>
</feature>
<feature type="transmembrane region" description="Helical" evidence="7">
    <location>
        <begin position="302"/>
        <end position="320"/>
    </location>
</feature>